<evidence type="ECO:0000259" key="3">
    <source>
        <dbReference type="Pfam" id="PF07589"/>
    </source>
</evidence>
<feature type="chain" id="PRO_5026931427" evidence="2">
    <location>
        <begin position="24"/>
        <end position="196"/>
    </location>
</feature>
<evidence type="ECO:0000313" key="4">
    <source>
        <dbReference type="EMBL" id="MTV41560.1"/>
    </source>
</evidence>
<dbReference type="RefSeq" id="WP_155467830.1">
    <property type="nucleotide sequence ID" value="NZ_WNKY01000060.1"/>
</dbReference>
<gene>
    <name evidence="4" type="ORF">GM676_28810</name>
</gene>
<feature type="region of interest" description="Disordered" evidence="1">
    <location>
        <begin position="176"/>
        <end position="196"/>
    </location>
</feature>
<comment type="caution">
    <text evidence="4">The sequence shown here is derived from an EMBL/GenBank/DDBJ whole genome shotgun (WGS) entry which is preliminary data.</text>
</comment>
<dbReference type="InterPro" id="IPR013424">
    <property type="entry name" value="Ice-binding_C"/>
</dbReference>
<feature type="domain" description="Ice-binding protein C-terminal" evidence="3">
    <location>
        <begin position="155"/>
        <end position="181"/>
    </location>
</feature>
<accession>A0A6L6PR60</accession>
<dbReference type="NCBIfam" id="TIGR02595">
    <property type="entry name" value="PEP_CTERM"/>
    <property type="match status" value="1"/>
</dbReference>
<feature type="compositionally biased region" description="Pro residues" evidence="1">
    <location>
        <begin position="42"/>
        <end position="54"/>
    </location>
</feature>
<protein>
    <submittedName>
        <fullName evidence="4">PEP-CTERM sorting domain-containing protein</fullName>
    </submittedName>
</protein>
<evidence type="ECO:0000256" key="1">
    <source>
        <dbReference type="SAM" id="MobiDB-lite"/>
    </source>
</evidence>
<evidence type="ECO:0000256" key="2">
    <source>
        <dbReference type="SAM" id="SignalP"/>
    </source>
</evidence>
<dbReference type="AlphaFoldDB" id="A0A6L6PR60"/>
<sequence length="196" mass="20112">MNAIPACRALLCGLTLLAGAAMAMPDATPPQTTSPCLSQPPAAKPPPPAAPPKPQWRGPCYLADADKADDDYENDADAARQARQRADDIMSLTRSSASGAEEHPLAWQPPLALAHPADAPPTTVTGPGSWMAPANPMAGAETGAAPHHNEGGIPPVPEPGTVFMLIAGLVLIGGAAARHRRPPPFSDDTAPPAARR</sequence>
<feature type="compositionally biased region" description="Low complexity" evidence="1">
    <location>
        <begin position="112"/>
        <end position="121"/>
    </location>
</feature>
<feature type="region of interest" description="Disordered" evidence="1">
    <location>
        <begin position="27"/>
        <end position="84"/>
    </location>
</feature>
<feature type="signal peptide" evidence="2">
    <location>
        <begin position="1"/>
        <end position="23"/>
    </location>
</feature>
<evidence type="ECO:0000313" key="5">
    <source>
        <dbReference type="Proteomes" id="UP000475582"/>
    </source>
</evidence>
<reference evidence="4 5" key="1">
    <citation type="submission" date="2019-11" db="EMBL/GenBank/DDBJ databases">
        <title>Type strains purchased from KCTC, JCM and DSMZ.</title>
        <authorList>
            <person name="Lu H."/>
        </authorList>
    </citation>
    <scope>NUCLEOTIDE SEQUENCE [LARGE SCALE GENOMIC DNA]</scope>
    <source>
        <strain evidence="4 5">KCTC 22382</strain>
    </source>
</reference>
<proteinExistence type="predicted"/>
<feature type="region of interest" description="Disordered" evidence="1">
    <location>
        <begin position="112"/>
        <end position="159"/>
    </location>
</feature>
<dbReference type="Proteomes" id="UP000475582">
    <property type="component" value="Unassembled WGS sequence"/>
</dbReference>
<keyword evidence="5" id="KW-1185">Reference proteome</keyword>
<organism evidence="4 5">
    <name type="scientific">Duganella radicis</name>
    <dbReference type="NCBI Taxonomy" id="551988"/>
    <lineage>
        <taxon>Bacteria</taxon>
        <taxon>Pseudomonadati</taxon>
        <taxon>Pseudomonadota</taxon>
        <taxon>Betaproteobacteria</taxon>
        <taxon>Burkholderiales</taxon>
        <taxon>Oxalobacteraceae</taxon>
        <taxon>Telluria group</taxon>
        <taxon>Duganella</taxon>
    </lineage>
</organism>
<name>A0A6L6PR60_9BURK</name>
<feature type="compositionally biased region" description="Acidic residues" evidence="1">
    <location>
        <begin position="67"/>
        <end position="76"/>
    </location>
</feature>
<dbReference type="Pfam" id="PF07589">
    <property type="entry name" value="PEP-CTERM"/>
    <property type="match status" value="1"/>
</dbReference>
<keyword evidence="2" id="KW-0732">Signal</keyword>
<dbReference type="EMBL" id="WNKY01000060">
    <property type="protein sequence ID" value="MTV41560.1"/>
    <property type="molecule type" value="Genomic_DNA"/>
</dbReference>